<dbReference type="InterPro" id="IPR005337">
    <property type="entry name" value="RapZ-like"/>
</dbReference>
<protein>
    <submittedName>
        <fullName evidence="7">RNase adapter RapZ</fullName>
    </submittedName>
</protein>
<evidence type="ECO:0000256" key="4">
    <source>
        <dbReference type="HAMAP-Rule" id="MF_00636"/>
    </source>
</evidence>
<keyword evidence="1 4" id="KW-0547">Nucleotide-binding</keyword>
<feature type="binding site" evidence="4">
    <location>
        <begin position="12"/>
        <end position="19"/>
    </location>
    <ligand>
        <name>ATP</name>
        <dbReference type="ChEBI" id="CHEBI:30616"/>
    </ligand>
</feature>
<evidence type="ECO:0000313" key="7">
    <source>
        <dbReference type="EMBL" id="MFD1950590.1"/>
    </source>
</evidence>
<keyword evidence="2 4" id="KW-0067">ATP-binding</keyword>
<dbReference type="InterPro" id="IPR053931">
    <property type="entry name" value="RapZ_C"/>
</dbReference>
<accession>A0ABW4TXG8</accession>
<dbReference type="PANTHER" id="PTHR30448">
    <property type="entry name" value="RNASE ADAPTER PROTEIN RAPZ"/>
    <property type="match status" value="1"/>
</dbReference>
<gene>
    <name evidence="7" type="primary">rapZ</name>
    <name evidence="7" type="ORF">ACFSGX_07405</name>
</gene>
<dbReference type="HAMAP" id="MF_00636">
    <property type="entry name" value="RapZ_like"/>
    <property type="match status" value="1"/>
</dbReference>
<organism evidence="7 8">
    <name type="scientific">Sphingomonas arantia</name>
    <dbReference type="NCBI Taxonomy" id="1460676"/>
    <lineage>
        <taxon>Bacteria</taxon>
        <taxon>Pseudomonadati</taxon>
        <taxon>Pseudomonadota</taxon>
        <taxon>Alphaproteobacteria</taxon>
        <taxon>Sphingomonadales</taxon>
        <taxon>Sphingomonadaceae</taxon>
        <taxon>Sphingomonas</taxon>
    </lineage>
</organism>
<dbReference type="InterPro" id="IPR027417">
    <property type="entry name" value="P-loop_NTPase"/>
</dbReference>
<evidence type="ECO:0000259" key="5">
    <source>
        <dbReference type="Pfam" id="PF03668"/>
    </source>
</evidence>
<comment type="caution">
    <text evidence="7">The sequence shown here is derived from an EMBL/GenBank/DDBJ whole genome shotgun (WGS) entry which is preliminary data.</text>
</comment>
<reference evidence="8" key="1">
    <citation type="journal article" date="2019" name="Int. J. Syst. Evol. Microbiol.">
        <title>The Global Catalogue of Microorganisms (GCM) 10K type strain sequencing project: providing services to taxonomists for standard genome sequencing and annotation.</title>
        <authorList>
            <consortium name="The Broad Institute Genomics Platform"/>
            <consortium name="The Broad Institute Genome Sequencing Center for Infectious Disease"/>
            <person name="Wu L."/>
            <person name="Ma J."/>
        </authorList>
    </citation>
    <scope>NUCLEOTIDE SEQUENCE [LARGE SCALE GENOMIC DNA]</scope>
    <source>
        <strain evidence="8">CGMCC 1.12702</strain>
    </source>
</reference>
<evidence type="ECO:0000256" key="3">
    <source>
        <dbReference type="ARBA" id="ARBA00023134"/>
    </source>
</evidence>
<dbReference type="Pfam" id="PF22740">
    <property type="entry name" value="PapZ_C"/>
    <property type="match status" value="1"/>
</dbReference>
<dbReference type="PANTHER" id="PTHR30448:SF0">
    <property type="entry name" value="RNASE ADAPTER PROTEIN RAPZ"/>
    <property type="match status" value="1"/>
</dbReference>
<name>A0ABW4TXG8_9SPHN</name>
<keyword evidence="3 4" id="KW-0342">GTP-binding</keyword>
<dbReference type="EMBL" id="JBHUGS010000002">
    <property type="protein sequence ID" value="MFD1950590.1"/>
    <property type="molecule type" value="Genomic_DNA"/>
</dbReference>
<feature type="domain" description="RapZ-like N-terminal" evidence="5">
    <location>
        <begin position="7"/>
        <end position="164"/>
    </location>
</feature>
<feature type="domain" description="RapZ C-terminal" evidence="6">
    <location>
        <begin position="170"/>
        <end position="288"/>
    </location>
</feature>
<dbReference type="RefSeq" id="WP_380928751.1">
    <property type="nucleotide sequence ID" value="NZ_JBHUGS010000002.1"/>
</dbReference>
<proteinExistence type="inferred from homology"/>
<sequence>MTEPSRIILVTGMSGAGKTTALKTFEDMGWETVDNFPLALLDRLLGAPSAPGAEDQDRPLAIGIDMRTRGFDAEQIVARIARLRVERGGTAEILFLDCGGPELVRRFSETRRRHPLALDRPAADGILRERDLIAAVRRGADHLIDTTELSTNALQAEVRGRFGATDETPTLTVMSFGFSRGVPRNADLLFDMRFLRNPHWDRALRPMTGQDQPVIDHIAGDPAYADVVGRIEDLLLTLLPRYHAEGKSYVTVAFGCTGGRHRSVHVAERVGQRLRDAGFSPTVLHRDLGDAARESAGDGAAKKA</sequence>
<keyword evidence="8" id="KW-1185">Reference proteome</keyword>
<dbReference type="Pfam" id="PF03668">
    <property type="entry name" value="RapZ-like_N"/>
    <property type="match status" value="1"/>
</dbReference>
<evidence type="ECO:0000256" key="1">
    <source>
        <dbReference type="ARBA" id="ARBA00022741"/>
    </source>
</evidence>
<dbReference type="InterPro" id="IPR053930">
    <property type="entry name" value="RapZ-like_N"/>
</dbReference>
<evidence type="ECO:0000313" key="8">
    <source>
        <dbReference type="Proteomes" id="UP001597400"/>
    </source>
</evidence>
<evidence type="ECO:0000256" key="2">
    <source>
        <dbReference type="ARBA" id="ARBA00022840"/>
    </source>
</evidence>
<feature type="binding site" evidence="4">
    <location>
        <begin position="65"/>
        <end position="68"/>
    </location>
    <ligand>
        <name>GTP</name>
        <dbReference type="ChEBI" id="CHEBI:37565"/>
    </ligand>
</feature>
<dbReference type="Proteomes" id="UP001597400">
    <property type="component" value="Unassembled WGS sequence"/>
</dbReference>
<dbReference type="SUPFAM" id="SSF52540">
    <property type="entry name" value="P-loop containing nucleoside triphosphate hydrolases"/>
    <property type="match status" value="1"/>
</dbReference>
<dbReference type="PIRSF" id="PIRSF005052">
    <property type="entry name" value="P-loopkin"/>
    <property type="match status" value="1"/>
</dbReference>
<evidence type="ECO:0000259" key="6">
    <source>
        <dbReference type="Pfam" id="PF22740"/>
    </source>
</evidence>
<dbReference type="NCBIfam" id="NF003828">
    <property type="entry name" value="PRK05416.1"/>
    <property type="match status" value="1"/>
</dbReference>